<dbReference type="Pfam" id="PF20700">
    <property type="entry name" value="Mutator"/>
    <property type="match status" value="1"/>
</dbReference>
<accession>A0A8J9Z464</accession>
<feature type="compositionally biased region" description="Basic and acidic residues" evidence="1">
    <location>
        <begin position="11"/>
        <end position="35"/>
    </location>
</feature>
<dbReference type="EMBL" id="OV696690">
    <property type="protein sequence ID" value="CAH1266255.1"/>
    <property type="molecule type" value="Genomic_DNA"/>
</dbReference>
<protein>
    <submittedName>
        <fullName evidence="4">Hypp3328 protein</fullName>
    </submittedName>
    <submittedName>
        <fullName evidence="3">Hypp7792 protein</fullName>
    </submittedName>
</protein>
<evidence type="ECO:0000259" key="2">
    <source>
        <dbReference type="Pfam" id="PF20700"/>
    </source>
</evidence>
<dbReference type="PANTHER" id="PTHR31751">
    <property type="entry name" value="SI:CH211-108C17.2-RELATED-RELATED"/>
    <property type="match status" value="1"/>
</dbReference>
<evidence type="ECO:0000313" key="5">
    <source>
        <dbReference type="Proteomes" id="UP000838412"/>
    </source>
</evidence>
<evidence type="ECO:0000313" key="4">
    <source>
        <dbReference type="EMBL" id="CAH1266255.1"/>
    </source>
</evidence>
<feature type="region of interest" description="Disordered" evidence="1">
    <location>
        <begin position="8"/>
        <end position="35"/>
    </location>
</feature>
<sequence>MLHAARVIANRAEKRKDWPSETPEARKARNKKRKDEIAAGRVAKPYNMSITGKQEEIDAFRRKLGEVCKKMGGGKKPVSLREGIYRALSSWMEALENADAARLMADCGEQGPAGSPFKQKNGYSAASPNTMDEPIFFTTPTAISCLTSRVHEHAIKCPEELAMKDSPRMIGHAAKVVLKCSRNHEVAWDSSPHFNKRFLVNYRMAHAYFSSGIRPTQYQKICTAGGIGAIEEGNLRHHHEPMYSEVVAKLAQESCALALQQEIELQSEADGDGYRGISILSDARHCWRKNAQFSDVVFLGDRSHKALRVETVSKAEIRYAQSHEKEGVERFYRWADNKGLRIIVHAHDNNASVNKIVEDRAAAGHPTVNGNDTWHATKNIARTIKGITSGAQSREGTSWFLDLADKAAAIKTHIYWSMKNCGGEAGNIRAAIDNIINHYQADHSKCHHTARCQVEGADYVPYRQPITNPDAEKKLRDFLHKTVVYKKAENYIHAKDTHYVESFNNAMLVYHDKRICFGRTNYLLRVNLAILDWNDHVDREYTSVWFVENAANPRKQQPKKQLVRKAYKFRKDVWRLFMQKAWYYGGPADDGPVADAPAENGQGEEPAVGNGPDRPAEDPAEEPGAQPAEEPGAQPAEEPGAQPAEEPGVQPAAEEPGVEPAQGPRARRGRGRGRGRRGRRGRACRGQLFA</sequence>
<feature type="region of interest" description="Disordered" evidence="1">
    <location>
        <begin position="592"/>
        <end position="690"/>
    </location>
</feature>
<dbReference type="AlphaFoldDB" id="A0A8J9Z464"/>
<name>A0A8J9Z464_BRALA</name>
<dbReference type="PANTHER" id="PTHR31751:SF7">
    <property type="entry name" value="THAP-TYPE DOMAIN-CONTAINING PROTEIN"/>
    <property type="match status" value="1"/>
</dbReference>
<dbReference type="EMBL" id="OV696700">
    <property type="protein sequence ID" value="CAH1246845.1"/>
    <property type="molecule type" value="Genomic_DNA"/>
</dbReference>
<dbReference type="InterPro" id="IPR049012">
    <property type="entry name" value="Mutator_transp_dom"/>
</dbReference>
<keyword evidence="5" id="KW-1185">Reference proteome</keyword>
<gene>
    <name evidence="3" type="primary">Hypp7792</name>
    <name evidence="4" type="synonym">Hypp3328</name>
    <name evidence="4" type="ORF">BLAG_LOCUS19909</name>
    <name evidence="3" type="ORF">BLAG_LOCUS8724</name>
</gene>
<feature type="compositionally biased region" description="Basic residues" evidence="1">
    <location>
        <begin position="665"/>
        <end position="683"/>
    </location>
</feature>
<evidence type="ECO:0000256" key="1">
    <source>
        <dbReference type="SAM" id="MobiDB-lite"/>
    </source>
</evidence>
<reference evidence="3" key="1">
    <citation type="submission" date="2022-01" db="EMBL/GenBank/DDBJ databases">
        <authorList>
            <person name="Braso-Vives M."/>
        </authorList>
    </citation>
    <scope>NUCLEOTIDE SEQUENCE</scope>
</reference>
<dbReference type="Proteomes" id="UP000838412">
    <property type="component" value="Chromosome 5"/>
</dbReference>
<proteinExistence type="predicted"/>
<feature type="domain" description="Mutator-like transposase" evidence="2">
    <location>
        <begin position="151"/>
        <end position="289"/>
    </location>
</feature>
<dbReference type="Proteomes" id="UP000838412">
    <property type="component" value="Chromosome 15"/>
</dbReference>
<feature type="compositionally biased region" description="Low complexity" evidence="1">
    <location>
        <begin position="622"/>
        <end position="648"/>
    </location>
</feature>
<dbReference type="OrthoDB" id="5977315at2759"/>
<evidence type="ECO:0000313" key="3">
    <source>
        <dbReference type="EMBL" id="CAH1246845.1"/>
    </source>
</evidence>
<organism evidence="3 5">
    <name type="scientific">Branchiostoma lanceolatum</name>
    <name type="common">Common lancelet</name>
    <name type="synonym">Amphioxus lanceolatum</name>
    <dbReference type="NCBI Taxonomy" id="7740"/>
    <lineage>
        <taxon>Eukaryota</taxon>
        <taxon>Metazoa</taxon>
        <taxon>Chordata</taxon>
        <taxon>Cephalochordata</taxon>
        <taxon>Leptocardii</taxon>
        <taxon>Amphioxiformes</taxon>
        <taxon>Branchiostomatidae</taxon>
        <taxon>Branchiostoma</taxon>
    </lineage>
</organism>